<dbReference type="EMBL" id="VYQE01000008">
    <property type="protein sequence ID" value="KAA9005084.1"/>
    <property type="molecule type" value="Genomic_DNA"/>
</dbReference>
<dbReference type="GO" id="GO:0016765">
    <property type="term" value="F:transferase activity, transferring alkyl or aryl (other than methyl) groups"/>
    <property type="evidence" value="ECO:0007669"/>
    <property type="project" value="InterPro"/>
</dbReference>
<feature type="transmembrane region" description="Helical" evidence="7">
    <location>
        <begin position="348"/>
        <end position="366"/>
    </location>
</feature>
<feature type="transmembrane region" description="Helical" evidence="7">
    <location>
        <begin position="201"/>
        <end position="221"/>
    </location>
</feature>
<accession>A0A5J5GCC2</accession>
<feature type="transmembrane region" description="Helical" evidence="7">
    <location>
        <begin position="272"/>
        <end position="296"/>
    </location>
</feature>
<evidence type="ECO:0000313" key="9">
    <source>
        <dbReference type="Proteomes" id="UP000326554"/>
    </source>
</evidence>
<gene>
    <name evidence="8" type="ORF">F3S47_18825</name>
</gene>
<feature type="compositionally biased region" description="Low complexity" evidence="6">
    <location>
        <begin position="48"/>
        <end position="59"/>
    </location>
</feature>
<dbReference type="GO" id="GO:0005886">
    <property type="term" value="C:plasma membrane"/>
    <property type="evidence" value="ECO:0007669"/>
    <property type="project" value="TreeGrafter"/>
</dbReference>
<keyword evidence="8" id="KW-0808">Transferase</keyword>
<comment type="caution">
    <text evidence="8">The sequence shown here is derived from an EMBL/GenBank/DDBJ whole genome shotgun (WGS) entry which is preliminary data.</text>
</comment>
<dbReference type="RefSeq" id="WP_150446865.1">
    <property type="nucleotide sequence ID" value="NZ_VYQE01000008.1"/>
</dbReference>
<dbReference type="GO" id="GO:0009247">
    <property type="term" value="P:glycolipid biosynthetic process"/>
    <property type="evidence" value="ECO:0007669"/>
    <property type="project" value="TreeGrafter"/>
</dbReference>
<evidence type="ECO:0000256" key="6">
    <source>
        <dbReference type="SAM" id="MobiDB-lite"/>
    </source>
</evidence>
<keyword evidence="4 7" id="KW-1133">Transmembrane helix</keyword>
<evidence type="ECO:0000256" key="3">
    <source>
        <dbReference type="ARBA" id="ARBA00022692"/>
    </source>
</evidence>
<dbReference type="Pfam" id="PF01040">
    <property type="entry name" value="UbiA"/>
    <property type="match status" value="1"/>
</dbReference>
<protein>
    <submittedName>
        <fullName evidence="8">UbiA family prenyltransferase</fullName>
    </submittedName>
</protein>
<evidence type="ECO:0000256" key="5">
    <source>
        <dbReference type="ARBA" id="ARBA00023136"/>
    </source>
</evidence>
<comment type="subcellular location">
    <subcellularLocation>
        <location evidence="1">Membrane</location>
        <topology evidence="1">Multi-pass membrane protein</topology>
    </subcellularLocation>
</comment>
<dbReference type="Gene3D" id="1.10.357.140">
    <property type="entry name" value="UbiA prenyltransferase"/>
    <property type="match status" value="1"/>
</dbReference>
<evidence type="ECO:0000256" key="4">
    <source>
        <dbReference type="ARBA" id="ARBA00022989"/>
    </source>
</evidence>
<keyword evidence="5 7" id="KW-0472">Membrane</keyword>
<reference evidence="8 9" key="1">
    <citation type="submission" date="2019-09" db="EMBL/GenBank/DDBJ databases">
        <authorList>
            <person name="Park J.-S."/>
            <person name="Choi H.-J."/>
        </authorList>
    </citation>
    <scope>NUCLEOTIDE SEQUENCE [LARGE SCALE GENOMIC DNA]</scope>
    <source>
        <strain evidence="8 9">176SS1-4</strain>
    </source>
</reference>
<organism evidence="8 9">
    <name type="scientific">Histidinibacterium aquaticum</name>
    <dbReference type="NCBI Taxonomy" id="2613962"/>
    <lineage>
        <taxon>Bacteria</taxon>
        <taxon>Pseudomonadati</taxon>
        <taxon>Pseudomonadota</taxon>
        <taxon>Alphaproteobacteria</taxon>
        <taxon>Rhodobacterales</taxon>
        <taxon>Paracoccaceae</taxon>
        <taxon>Histidinibacterium</taxon>
    </lineage>
</organism>
<dbReference type="PANTHER" id="PTHR11048:SF5">
    <property type="entry name" value="DECAPRENYL-PHOSPHATE PHOSPHORIBOSYLTRANSFERASE"/>
    <property type="match status" value="1"/>
</dbReference>
<dbReference type="InterPro" id="IPR044878">
    <property type="entry name" value="UbiA_sf"/>
</dbReference>
<dbReference type="InterPro" id="IPR039653">
    <property type="entry name" value="Prenyltransferase"/>
</dbReference>
<evidence type="ECO:0000256" key="2">
    <source>
        <dbReference type="ARBA" id="ARBA00022475"/>
    </source>
</evidence>
<proteinExistence type="predicted"/>
<feature type="region of interest" description="Disordered" evidence="6">
    <location>
        <begin position="36"/>
        <end position="59"/>
    </location>
</feature>
<dbReference type="AlphaFoldDB" id="A0A5J5GCC2"/>
<keyword evidence="9" id="KW-1185">Reference proteome</keyword>
<keyword evidence="2" id="KW-1003">Cell membrane</keyword>
<name>A0A5J5GCC2_9RHOB</name>
<keyword evidence="3 7" id="KW-0812">Transmembrane</keyword>
<dbReference type="CDD" id="cd13963">
    <property type="entry name" value="PT_UbiA_2"/>
    <property type="match status" value="1"/>
</dbReference>
<sequence length="368" mass="39933">MRRHCFRPPPRFRQESGELAKKIWRDAFCEWPTGRDGSGPLSGHRTSAAPGPLPAGNAGETIAKEPRLAGSGSIYPYLQVVRPHQWLKNVLVFLPLLAGHHFDLATFSESLLATVAFCLVASSAYVLNDLLDIEADRAHPRKRFRPFASGAIPTSHGRVLGGGLLLSGAAVAALLGGLFLLTLMAYFIVSAAYSLRLKRKVVVDICVLAGLYTFRIIGGGVASDIALSVWLLAFSIFFFFSLAAVKRQAELVDMLKRDELQAKGRGYRIEDLPIVCSAGLASGYVSVLVMALYLNSPAVLQLYGYPPALWGICCILLYWLTRMVFIAHRGAMHDDPVVFAAKDRASHVSVALIAGFALFGAMLPFSSP</sequence>
<dbReference type="NCBIfam" id="NF006088">
    <property type="entry name" value="PRK08238.1"/>
    <property type="match status" value="1"/>
</dbReference>
<feature type="transmembrane region" description="Helical" evidence="7">
    <location>
        <begin position="164"/>
        <end position="189"/>
    </location>
</feature>
<feature type="transmembrane region" description="Helical" evidence="7">
    <location>
        <begin position="308"/>
        <end position="327"/>
    </location>
</feature>
<dbReference type="PANTHER" id="PTHR11048">
    <property type="entry name" value="PRENYLTRANSFERASES"/>
    <property type="match status" value="1"/>
</dbReference>
<evidence type="ECO:0000256" key="7">
    <source>
        <dbReference type="SAM" id="Phobius"/>
    </source>
</evidence>
<feature type="transmembrane region" description="Helical" evidence="7">
    <location>
        <begin position="227"/>
        <end position="245"/>
    </location>
</feature>
<evidence type="ECO:0000313" key="8">
    <source>
        <dbReference type="EMBL" id="KAA9005084.1"/>
    </source>
</evidence>
<dbReference type="Proteomes" id="UP000326554">
    <property type="component" value="Unassembled WGS sequence"/>
</dbReference>
<evidence type="ECO:0000256" key="1">
    <source>
        <dbReference type="ARBA" id="ARBA00004141"/>
    </source>
</evidence>
<dbReference type="InterPro" id="IPR000537">
    <property type="entry name" value="UbiA_prenyltransferase"/>
</dbReference>